<sequence>MRLRLLRIRSRLLLALITFAVFVLIFRLTLNSRDESGHKKEIVCHHSPDSRSKLFELLYRTKKALDSLRVSYFLCYNSLWGALKKKEAFPWLPYVELCLLNEEISNFDETFVFRTFKREGLLIEYSSSDGVYTVTTFNGSDPFAKLIIFEENQVINQYRRVGWKNRLIPPDSCSLIHCFPPRLIEKPLETVTFMGVELPVPREEIEILKYLFPNDWWKDLEPEECKEKENLNF</sequence>
<evidence type="ECO:0000313" key="2">
    <source>
        <dbReference type="EMBL" id="RWS11576.1"/>
    </source>
</evidence>
<evidence type="ECO:0000313" key="3">
    <source>
        <dbReference type="Proteomes" id="UP000285301"/>
    </source>
</evidence>
<dbReference type="InterPro" id="IPR052613">
    <property type="entry name" value="LicD_transferase"/>
</dbReference>
<dbReference type="PANTHER" id="PTHR13627">
    <property type="entry name" value="FUKUTIN RELATED PROTEIN"/>
    <property type="match status" value="1"/>
</dbReference>
<dbReference type="AlphaFoldDB" id="A0A443R8J4"/>
<dbReference type="Proteomes" id="UP000285301">
    <property type="component" value="Unassembled WGS sequence"/>
</dbReference>
<gene>
    <name evidence="2" type="ORF">B4U79_12499</name>
</gene>
<dbReference type="STRING" id="1965070.A0A443R8J4"/>
<evidence type="ECO:0000256" key="1">
    <source>
        <dbReference type="SAM" id="Phobius"/>
    </source>
</evidence>
<organism evidence="2 3">
    <name type="scientific">Dinothrombium tinctorium</name>
    <dbReference type="NCBI Taxonomy" id="1965070"/>
    <lineage>
        <taxon>Eukaryota</taxon>
        <taxon>Metazoa</taxon>
        <taxon>Ecdysozoa</taxon>
        <taxon>Arthropoda</taxon>
        <taxon>Chelicerata</taxon>
        <taxon>Arachnida</taxon>
        <taxon>Acari</taxon>
        <taxon>Acariformes</taxon>
        <taxon>Trombidiformes</taxon>
        <taxon>Prostigmata</taxon>
        <taxon>Anystina</taxon>
        <taxon>Parasitengona</taxon>
        <taxon>Trombidioidea</taxon>
        <taxon>Trombidiidae</taxon>
        <taxon>Dinothrombium</taxon>
    </lineage>
</organism>
<dbReference type="OrthoDB" id="444255at2759"/>
<keyword evidence="3" id="KW-1185">Reference proteome</keyword>
<keyword evidence="1" id="KW-1133">Transmembrane helix</keyword>
<proteinExistence type="predicted"/>
<dbReference type="PANTHER" id="PTHR13627:SF32">
    <property type="entry name" value="AGAP006029-PA"/>
    <property type="match status" value="1"/>
</dbReference>
<feature type="transmembrane region" description="Helical" evidence="1">
    <location>
        <begin position="12"/>
        <end position="30"/>
    </location>
</feature>
<dbReference type="EMBL" id="NCKU01001651">
    <property type="protein sequence ID" value="RWS11576.1"/>
    <property type="molecule type" value="Genomic_DNA"/>
</dbReference>
<reference evidence="2 3" key="1">
    <citation type="journal article" date="2018" name="Gigascience">
        <title>Genomes of trombidid mites reveal novel predicted allergens and laterally-transferred genes associated with secondary metabolism.</title>
        <authorList>
            <person name="Dong X."/>
            <person name="Chaisiri K."/>
            <person name="Xia D."/>
            <person name="Armstrong S.D."/>
            <person name="Fang Y."/>
            <person name="Donnelly M.J."/>
            <person name="Kadowaki T."/>
            <person name="McGarry J.W."/>
            <person name="Darby A.C."/>
            <person name="Makepeace B.L."/>
        </authorList>
    </citation>
    <scope>NUCLEOTIDE SEQUENCE [LARGE SCALE GENOMIC DNA]</scope>
    <source>
        <strain evidence="2">UoL-WK</strain>
    </source>
</reference>
<keyword evidence="1" id="KW-0472">Membrane</keyword>
<comment type="caution">
    <text evidence="2">The sequence shown here is derived from an EMBL/GenBank/DDBJ whole genome shotgun (WGS) entry which is preliminary data.</text>
</comment>
<keyword evidence="1" id="KW-0812">Transmembrane</keyword>
<protein>
    <submittedName>
        <fullName evidence="2">Uncharacterized protein</fullName>
    </submittedName>
</protein>
<accession>A0A443R8J4</accession>
<name>A0A443R8J4_9ACAR</name>